<name>A0A1W6ZWW2_9HYPH</name>
<dbReference type="RefSeq" id="WP_086090267.1">
    <property type="nucleotide sequence ID" value="NZ_CP021112.1"/>
</dbReference>
<protein>
    <submittedName>
        <fullName evidence="1">Uncharacterized protein</fullName>
    </submittedName>
</protein>
<accession>A0A1W6ZWW2</accession>
<evidence type="ECO:0000313" key="1">
    <source>
        <dbReference type="EMBL" id="ARQ01872.1"/>
    </source>
</evidence>
<dbReference type="Proteomes" id="UP000194137">
    <property type="component" value="Chromosome"/>
</dbReference>
<organism evidence="1 2">
    <name type="scientific">Pseudorhodoplanes sinuspersici</name>
    <dbReference type="NCBI Taxonomy" id="1235591"/>
    <lineage>
        <taxon>Bacteria</taxon>
        <taxon>Pseudomonadati</taxon>
        <taxon>Pseudomonadota</taxon>
        <taxon>Alphaproteobacteria</taxon>
        <taxon>Hyphomicrobiales</taxon>
        <taxon>Pseudorhodoplanes</taxon>
    </lineage>
</organism>
<proteinExistence type="predicted"/>
<evidence type="ECO:0000313" key="2">
    <source>
        <dbReference type="Proteomes" id="UP000194137"/>
    </source>
</evidence>
<dbReference type="AlphaFoldDB" id="A0A1W6ZWW2"/>
<keyword evidence="2" id="KW-1185">Reference proteome</keyword>
<sequence>MSLRWSKGKIERERISRRMADELRLAQLAESGKAEAEKTIRLWNAGIAGGDKEPLWSPLLLAALLSHHHWMHVHCPGCNTVKAIDLRVVPRPMTAALTGIAEKLRCERCCGQAEPPRIVTLSTRHDD</sequence>
<reference evidence="1 2" key="1">
    <citation type="submission" date="2017-05" db="EMBL/GenBank/DDBJ databases">
        <title>Full genome sequence of Pseudorhodoplanes sinuspersici.</title>
        <authorList>
            <person name="Dastgheib S.M.M."/>
            <person name="Shavandi M."/>
            <person name="Tirandaz H."/>
        </authorList>
    </citation>
    <scope>NUCLEOTIDE SEQUENCE [LARGE SCALE GENOMIC DNA]</scope>
    <source>
        <strain evidence="1 2">RIPI110</strain>
    </source>
</reference>
<dbReference type="KEGG" id="psin:CAK95_24330"/>
<dbReference type="EMBL" id="CP021112">
    <property type="protein sequence ID" value="ARQ01872.1"/>
    <property type="molecule type" value="Genomic_DNA"/>
</dbReference>
<gene>
    <name evidence="1" type="ORF">CAK95_24330</name>
</gene>